<protein>
    <submittedName>
        <fullName evidence="1">Uncharacterized protein</fullName>
    </submittedName>
</protein>
<evidence type="ECO:0000313" key="1">
    <source>
        <dbReference type="EMBL" id="KAI7733860.1"/>
    </source>
</evidence>
<organism evidence="1 2">
    <name type="scientific">Ambrosia artemisiifolia</name>
    <name type="common">Common ragweed</name>
    <dbReference type="NCBI Taxonomy" id="4212"/>
    <lineage>
        <taxon>Eukaryota</taxon>
        <taxon>Viridiplantae</taxon>
        <taxon>Streptophyta</taxon>
        <taxon>Embryophyta</taxon>
        <taxon>Tracheophyta</taxon>
        <taxon>Spermatophyta</taxon>
        <taxon>Magnoliopsida</taxon>
        <taxon>eudicotyledons</taxon>
        <taxon>Gunneridae</taxon>
        <taxon>Pentapetalae</taxon>
        <taxon>asterids</taxon>
        <taxon>campanulids</taxon>
        <taxon>Asterales</taxon>
        <taxon>Asteraceae</taxon>
        <taxon>Asteroideae</taxon>
        <taxon>Heliantheae alliance</taxon>
        <taxon>Heliantheae</taxon>
        <taxon>Ambrosia</taxon>
    </lineage>
</organism>
<proteinExistence type="predicted"/>
<keyword evidence="2" id="KW-1185">Reference proteome</keyword>
<evidence type="ECO:0000313" key="2">
    <source>
        <dbReference type="Proteomes" id="UP001206925"/>
    </source>
</evidence>
<sequence length="74" mass="8254">MLLIRMPHKIDVVRLAKKNIGVTVPDRGVGDMVESCISTEVSQSTNNAEEETLEHIKIKRSLGYVLVPFNDLCT</sequence>
<gene>
    <name evidence="1" type="ORF">M8C21_028645</name>
</gene>
<name>A0AAD5C2L9_AMBAR</name>
<reference evidence="1" key="1">
    <citation type="submission" date="2022-06" db="EMBL/GenBank/DDBJ databases">
        <title>Uncovering the hologenomic basis of an extraordinary plant invasion.</title>
        <authorList>
            <person name="Bieker V.C."/>
            <person name="Martin M.D."/>
            <person name="Gilbert T."/>
            <person name="Hodgins K."/>
            <person name="Battlay P."/>
            <person name="Petersen B."/>
            <person name="Wilson J."/>
        </authorList>
    </citation>
    <scope>NUCLEOTIDE SEQUENCE</scope>
    <source>
        <strain evidence="1">AA19_3_7</strain>
        <tissue evidence="1">Leaf</tissue>
    </source>
</reference>
<dbReference type="Proteomes" id="UP001206925">
    <property type="component" value="Unassembled WGS sequence"/>
</dbReference>
<dbReference type="EMBL" id="JAMZMK010009897">
    <property type="protein sequence ID" value="KAI7733860.1"/>
    <property type="molecule type" value="Genomic_DNA"/>
</dbReference>
<dbReference type="AlphaFoldDB" id="A0AAD5C2L9"/>
<comment type="caution">
    <text evidence="1">The sequence shown here is derived from an EMBL/GenBank/DDBJ whole genome shotgun (WGS) entry which is preliminary data.</text>
</comment>
<accession>A0AAD5C2L9</accession>